<feature type="compositionally biased region" description="Basic and acidic residues" evidence="1">
    <location>
        <begin position="291"/>
        <end position="302"/>
    </location>
</feature>
<evidence type="ECO:0000313" key="3">
    <source>
        <dbReference type="Proteomes" id="UP000713222"/>
    </source>
</evidence>
<comment type="caution">
    <text evidence="2">The sequence shown here is derived from an EMBL/GenBank/DDBJ whole genome shotgun (WGS) entry which is preliminary data.</text>
</comment>
<organism evidence="2 3">
    <name type="scientific">Candidatus Fonsibacter lacus</name>
    <dbReference type="NCBI Taxonomy" id="2576439"/>
    <lineage>
        <taxon>Bacteria</taxon>
        <taxon>Pseudomonadati</taxon>
        <taxon>Pseudomonadota</taxon>
        <taxon>Alphaproteobacteria</taxon>
        <taxon>Candidatus Pelagibacterales</taxon>
        <taxon>Candidatus Pelagibacterales incertae sedis</taxon>
        <taxon>Candidatus Fonsibacter</taxon>
    </lineage>
</organism>
<protein>
    <recommendedName>
        <fullName evidence="4">DnaT DNA-binding domain-containing protein</fullName>
    </recommendedName>
</protein>
<accession>A0A964XQK2</accession>
<dbReference type="EMBL" id="RGET01000039">
    <property type="protein sequence ID" value="NBN88039.1"/>
    <property type="molecule type" value="Genomic_DNA"/>
</dbReference>
<feature type="region of interest" description="Disordered" evidence="1">
    <location>
        <begin position="287"/>
        <end position="315"/>
    </location>
</feature>
<name>A0A964XQK2_9PROT</name>
<dbReference type="Proteomes" id="UP000713222">
    <property type="component" value="Unassembled WGS sequence"/>
</dbReference>
<feature type="region of interest" description="Disordered" evidence="1">
    <location>
        <begin position="136"/>
        <end position="180"/>
    </location>
</feature>
<feature type="compositionally biased region" description="Low complexity" evidence="1">
    <location>
        <begin position="165"/>
        <end position="174"/>
    </location>
</feature>
<sequence length="315" mass="34438">MLVIKKWNEVFETADTRKRVRLGWYQCPTGVDSAGYIELMSHGEKGLQALGVFSAICQWSATCPPAVRGKLIRSDGRELSMRQLSSILRIPEALVNESVRLLMTEDVRWLVVEKQANTQHLPVVCHESAGGVPVVCHPPAATPDQSAGDVPQGKGKGEGKGQGEGTETQGLQGTAPPARVSFRKPSVADVAEYATSICADMDPQAFVDHYTSNGWRVGKAAMKDWKAAVRNWAKRDLDGKARTDAAVRAGFTRQAQQDAQWDVFREVDEICAREDERERQRQLRLLAGSEGGREVAGTDDHAALFSQGPGPDDPF</sequence>
<proteinExistence type="predicted"/>
<dbReference type="AlphaFoldDB" id="A0A964XQK2"/>
<evidence type="ECO:0008006" key="4">
    <source>
        <dbReference type="Google" id="ProtNLM"/>
    </source>
</evidence>
<evidence type="ECO:0000313" key="2">
    <source>
        <dbReference type="EMBL" id="NBN88039.1"/>
    </source>
</evidence>
<gene>
    <name evidence="2" type="ORF">EBV32_02985</name>
</gene>
<reference evidence="2" key="1">
    <citation type="submission" date="2018-10" db="EMBL/GenBank/DDBJ databases">
        <title>Iterative Subtractive Binning of Freshwater Chronoseries Metagenomes Recovers Nearly Complete Genomes from over Four Hundred Novel Species.</title>
        <authorList>
            <person name="Rodriguez-R L.M."/>
            <person name="Tsementzi D."/>
            <person name="Luo C."/>
            <person name="Konstantinidis K.T."/>
        </authorList>
    </citation>
    <scope>NUCLEOTIDE SEQUENCE</scope>
    <source>
        <strain evidence="2">WB7_6_001</strain>
    </source>
</reference>
<evidence type="ECO:0000256" key="1">
    <source>
        <dbReference type="SAM" id="MobiDB-lite"/>
    </source>
</evidence>